<keyword evidence="1" id="KW-0175">Coiled coil</keyword>
<dbReference type="PANTHER" id="PTHR34937:SF2">
    <property type="entry name" value="OS08G0559800 PROTEIN"/>
    <property type="match status" value="1"/>
</dbReference>
<feature type="coiled-coil region" evidence="1">
    <location>
        <begin position="594"/>
        <end position="621"/>
    </location>
</feature>
<organism evidence="3 4">
    <name type="scientific">Carnegiea gigantea</name>
    <dbReference type="NCBI Taxonomy" id="171969"/>
    <lineage>
        <taxon>Eukaryota</taxon>
        <taxon>Viridiplantae</taxon>
        <taxon>Streptophyta</taxon>
        <taxon>Embryophyta</taxon>
        <taxon>Tracheophyta</taxon>
        <taxon>Spermatophyta</taxon>
        <taxon>Magnoliopsida</taxon>
        <taxon>eudicotyledons</taxon>
        <taxon>Gunneridae</taxon>
        <taxon>Pentapetalae</taxon>
        <taxon>Caryophyllales</taxon>
        <taxon>Cactineae</taxon>
        <taxon>Cactaceae</taxon>
        <taxon>Cactoideae</taxon>
        <taxon>Echinocereeae</taxon>
        <taxon>Carnegiea</taxon>
    </lineage>
</organism>
<dbReference type="OrthoDB" id="1925974at2759"/>
<feature type="coiled-coil region" evidence="1">
    <location>
        <begin position="443"/>
        <end position="569"/>
    </location>
</feature>
<accession>A0A9Q1QNV4</accession>
<evidence type="ECO:0000256" key="1">
    <source>
        <dbReference type="SAM" id="Coils"/>
    </source>
</evidence>
<evidence type="ECO:0000256" key="2">
    <source>
        <dbReference type="SAM" id="MobiDB-lite"/>
    </source>
</evidence>
<dbReference type="Proteomes" id="UP001153076">
    <property type="component" value="Unassembled WGS sequence"/>
</dbReference>
<sequence>MDTPEDSIEDPKTSKNLEKLHAQNPSLLDALQSQGQSNQSLESKHKEAEGNLVTCQQKLDDAHKREIEFSMAIEELSIERDYLKSEFLGFKGRLREREEETLGVIDGEGSEKGYLEEEIYEGIREREDLVSKIDVGIGENERLLKDIEGLKQRNEELEENLRRGLGVLGSIKEALMRVSKGLFEELGNGSDHGCEYLEQGLNLEGKSDEFVEGLNFVWKIVKRVEEELGDNESYKRKDEQLKESLSRDLGVLGSIKVHLIRVSEALDEKKREIGINDEHEKMEEEVLNFEEISEQLKEMKSLSVGLDFVLKIVKSVEEKLNDFQNKVMKEKRELESSIVSLTEENRDVNTLLRIALVEKEAVEKSLNKLKGNNEQKRVALLQYAERGLQRVGFGFIMGGGGGAATEQSQQQKKDNEQVSENTASSASNASDAGSECEEEVSLASTVEKMMKNLRLEITQLRKALEESRSDAERLQCLAEKQAQQITEQVLYIKELEYQESLLSQNVEELLINIKTTEDNVERWKEACELEVQAAKHAIEERDKLVEILKRELEKTRAALEVSNSKLKLKEELADAAMAAQSAAERSLRLADSRTAVLHRRIEELTRQLEEAESRETNTRRKFRRICWPWEALKMANPTRRVLPEMQALVYHKE</sequence>
<dbReference type="EMBL" id="JAKOGI010000028">
    <property type="protein sequence ID" value="KAJ8448724.1"/>
    <property type="molecule type" value="Genomic_DNA"/>
</dbReference>
<feature type="region of interest" description="Disordered" evidence="2">
    <location>
        <begin position="402"/>
        <end position="438"/>
    </location>
</feature>
<feature type="coiled-coil region" evidence="1">
    <location>
        <begin position="140"/>
        <end position="167"/>
    </location>
</feature>
<name>A0A9Q1QNV4_9CARY</name>
<protein>
    <submittedName>
        <fullName evidence="3">Uncharacterized protein</fullName>
    </submittedName>
</protein>
<evidence type="ECO:0000313" key="4">
    <source>
        <dbReference type="Proteomes" id="UP001153076"/>
    </source>
</evidence>
<feature type="coiled-coil region" evidence="1">
    <location>
        <begin position="279"/>
        <end position="379"/>
    </location>
</feature>
<feature type="compositionally biased region" description="Low complexity" evidence="2">
    <location>
        <begin position="423"/>
        <end position="433"/>
    </location>
</feature>
<evidence type="ECO:0000313" key="3">
    <source>
        <dbReference type="EMBL" id="KAJ8448724.1"/>
    </source>
</evidence>
<dbReference type="InterPro" id="IPR040300">
    <property type="entry name" value="At3g49055-like"/>
</dbReference>
<feature type="coiled-coil region" evidence="1">
    <location>
        <begin position="38"/>
        <end position="65"/>
    </location>
</feature>
<gene>
    <name evidence="3" type="ORF">Cgig2_010611</name>
</gene>
<proteinExistence type="predicted"/>
<reference evidence="3" key="1">
    <citation type="submission" date="2022-04" db="EMBL/GenBank/DDBJ databases">
        <title>Carnegiea gigantea Genome sequencing and assembly v2.</title>
        <authorList>
            <person name="Copetti D."/>
            <person name="Sanderson M.J."/>
            <person name="Burquez A."/>
            <person name="Wojciechowski M.F."/>
        </authorList>
    </citation>
    <scope>NUCLEOTIDE SEQUENCE</scope>
    <source>
        <strain evidence="3">SGP5-SGP5p</strain>
        <tissue evidence="3">Aerial part</tissue>
    </source>
</reference>
<keyword evidence="4" id="KW-1185">Reference proteome</keyword>
<dbReference type="PANTHER" id="PTHR34937">
    <property type="entry name" value="OS08G0559800 PROTEIN"/>
    <property type="match status" value="1"/>
</dbReference>
<dbReference type="AlphaFoldDB" id="A0A9Q1QNV4"/>
<comment type="caution">
    <text evidence="3">The sequence shown here is derived from an EMBL/GenBank/DDBJ whole genome shotgun (WGS) entry which is preliminary data.</text>
</comment>